<dbReference type="PANTHER" id="PTHR34220:SF7">
    <property type="entry name" value="SENSOR HISTIDINE KINASE YPDA"/>
    <property type="match status" value="1"/>
</dbReference>
<dbReference type="Pfam" id="PF06580">
    <property type="entry name" value="His_kinase"/>
    <property type="match status" value="1"/>
</dbReference>
<evidence type="ECO:0000313" key="4">
    <source>
        <dbReference type="EMBL" id="MCP1382663.1"/>
    </source>
</evidence>
<dbReference type="InterPro" id="IPR050640">
    <property type="entry name" value="Bact_2-comp_sensor_kinase"/>
</dbReference>
<gene>
    <name evidence="4" type="ORF">NCI00_09530</name>
</gene>
<evidence type="ECO:0000256" key="2">
    <source>
        <dbReference type="SAM" id="Phobius"/>
    </source>
</evidence>
<dbReference type="PANTHER" id="PTHR34220">
    <property type="entry name" value="SENSOR HISTIDINE KINASE YPDA"/>
    <property type="match status" value="1"/>
</dbReference>
<feature type="transmembrane region" description="Helical" evidence="2">
    <location>
        <begin position="34"/>
        <end position="54"/>
    </location>
</feature>
<comment type="caution">
    <text evidence="4">The sequence shown here is derived from an EMBL/GenBank/DDBJ whole genome shotgun (WGS) entry which is preliminary data.</text>
</comment>
<keyword evidence="4" id="KW-0418">Kinase</keyword>
<dbReference type="GO" id="GO:0016301">
    <property type="term" value="F:kinase activity"/>
    <property type="evidence" value="ECO:0007669"/>
    <property type="project" value="UniProtKB-KW"/>
</dbReference>
<evidence type="ECO:0000256" key="1">
    <source>
        <dbReference type="SAM" id="Coils"/>
    </source>
</evidence>
<protein>
    <submittedName>
        <fullName evidence="4">Histidine kinase</fullName>
    </submittedName>
</protein>
<organism evidence="4 5">
    <name type="scientific">Runella salmonicolor</name>
    <dbReference type="NCBI Taxonomy" id="2950278"/>
    <lineage>
        <taxon>Bacteria</taxon>
        <taxon>Pseudomonadati</taxon>
        <taxon>Bacteroidota</taxon>
        <taxon>Cytophagia</taxon>
        <taxon>Cytophagales</taxon>
        <taxon>Spirosomataceae</taxon>
        <taxon>Runella</taxon>
    </lineage>
</organism>
<feature type="transmembrane region" description="Helical" evidence="2">
    <location>
        <begin position="132"/>
        <end position="153"/>
    </location>
</feature>
<keyword evidence="2" id="KW-0812">Transmembrane</keyword>
<feature type="transmembrane region" description="Helical" evidence="2">
    <location>
        <begin position="7"/>
        <end position="28"/>
    </location>
</feature>
<name>A0ABT1FPG8_9BACT</name>
<dbReference type="RefSeq" id="WP_253526926.1">
    <property type="nucleotide sequence ID" value="NZ_JAMZEL010000003.1"/>
</dbReference>
<accession>A0ABT1FPG8</accession>
<feature type="transmembrane region" description="Helical" evidence="2">
    <location>
        <begin position="75"/>
        <end position="96"/>
    </location>
</feature>
<feature type="coiled-coil region" evidence="1">
    <location>
        <begin position="155"/>
        <end position="187"/>
    </location>
</feature>
<keyword evidence="2" id="KW-0472">Membrane</keyword>
<keyword evidence="5" id="KW-1185">Reference proteome</keyword>
<sequence length="363" mass="41969">MTRLNDRWLRIIGITLLMLMSVSVNNYLQMPFSWTIAGRLMLTMTSIVATWHLNRFVIFKFREQYPLGSQIIKRLVLTFLTGMLGTTLVLWLTGIARHWLIYQTLDDSTVQHYATFTINNHRLSLWFYGVDFVKAAIMFLLFLPVYEALFFAVESREIKKRLRQSEREKEALEKTNLQSQLEALKQQVNPHFLFNSLNALGTLIEEDPPQASLFLEELSTVYRYLLRSNEQNLTTLGAELDFIHSYTHLLKTRYGAGLKITIHVDSVHEAFLLPPLTLQLLVENAVKHNIILPEQPLSISVFTNSDNQLVITNNLQRKNTKIHSNGLGLNNILTKYKMLGQTVPTILENESQFSVMLPLIRYN</sequence>
<keyword evidence="1" id="KW-0175">Coiled coil</keyword>
<keyword evidence="2" id="KW-1133">Transmembrane helix</keyword>
<dbReference type="InterPro" id="IPR010559">
    <property type="entry name" value="Sig_transdc_His_kin_internal"/>
</dbReference>
<reference evidence="4 5" key="1">
    <citation type="submission" date="2022-06" db="EMBL/GenBank/DDBJ databases">
        <title>Runella sp. S5 genome sequencing.</title>
        <authorList>
            <person name="Park S."/>
        </authorList>
    </citation>
    <scope>NUCLEOTIDE SEQUENCE [LARGE SCALE GENOMIC DNA]</scope>
    <source>
        <strain evidence="4 5">S5</strain>
    </source>
</reference>
<feature type="domain" description="Signal transduction histidine kinase internal region" evidence="3">
    <location>
        <begin position="180"/>
        <end position="256"/>
    </location>
</feature>
<evidence type="ECO:0000259" key="3">
    <source>
        <dbReference type="Pfam" id="PF06580"/>
    </source>
</evidence>
<proteinExistence type="predicted"/>
<dbReference type="EMBL" id="JAMZEL010000003">
    <property type="protein sequence ID" value="MCP1382663.1"/>
    <property type="molecule type" value="Genomic_DNA"/>
</dbReference>
<evidence type="ECO:0000313" key="5">
    <source>
        <dbReference type="Proteomes" id="UP001204772"/>
    </source>
</evidence>
<keyword evidence="4" id="KW-0808">Transferase</keyword>
<dbReference type="Proteomes" id="UP001204772">
    <property type="component" value="Unassembled WGS sequence"/>
</dbReference>